<accession>A0A9P4Q519</accession>
<dbReference type="PANTHER" id="PTHR38643">
    <property type="entry name" value="PURINE NUCLEOSIDE PERMEASE C285.05-RELATED"/>
    <property type="match status" value="1"/>
</dbReference>
<feature type="chain" id="PRO_5040302211" evidence="2">
    <location>
        <begin position="17"/>
        <end position="373"/>
    </location>
</feature>
<comment type="caution">
    <text evidence="3">The sequence shown here is derived from an EMBL/GenBank/DDBJ whole genome shotgun (WGS) entry which is preliminary data.</text>
</comment>
<comment type="function">
    <text evidence="1">Nucleoside permease that transports adenosine and guanosine.</text>
</comment>
<dbReference type="Pfam" id="PF06516">
    <property type="entry name" value="NUP"/>
    <property type="match status" value="1"/>
</dbReference>
<dbReference type="PIRSF" id="PIRSF013171">
    <property type="entry name" value="Pur_nuclsid_perm"/>
    <property type="match status" value="1"/>
</dbReference>
<gene>
    <name evidence="3" type="ORF">K431DRAFT_286244</name>
</gene>
<dbReference type="AlphaFoldDB" id="A0A9P4Q519"/>
<evidence type="ECO:0000313" key="4">
    <source>
        <dbReference type="Proteomes" id="UP000799441"/>
    </source>
</evidence>
<evidence type="ECO:0000313" key="3">
    <source>
        <dbReference type="EMBL" id="KAF2719934.1"/>
    </source>
</evidence>
<dbReference type="InterPro" id="IPR009486">
    <property type="entry name" value="Pur_nuclsid_perm"/>
</dbReference>
<evidence type="ECO:0000256" key="2">
    <source>
        <dbReference type="SAM" id="SignalP"/>
    </source>
</evidence>
<keyword evidence="4" id="KW-1185">Reference proteome</keyword>
<dbReference type="OrthoDB" id="2331083at2759"/>
<reference evidence="3" key="1">
    <citation type="journal article" date="2020" name="Stud. Mycol.">
        <title>101 Dothideomycetes genomes: a test case for predicting lifestyles and emergence of pathogens.</title>
        <authorList>
            <person name="Haridas S."/>
            <person name="Albert R."/>
            <person name="Binder M."/>
            <person name="Bloem J."/>
            <person name="Labutti K."/>
            <person name="Salamov A."/>
            <person name="Andreopoulos B."/>
            <person name="Baker S."/>
            <person name="Barry K."/>
            <person name="Bills G."/>
            <person name="Bluhm B."/>
            <person name="Cannon C."/>
            <person name="Castanera R."/>
            <person name="Culley D."/>
            <person name="Daum C."/>
            <person name="Ezra D."/>
            <person name="Gonzalez J."/>
            <person name="Henrissat B."/>
            <person name="Kuo A."/>
            <person name="Liang C."/>
            <person name="Lipzen A."/>
            <person name="Lutzoni F."/>
            <person name="Magnuson J."/>
            <person name="Mondo S."/>
            <person name="Nolan M."/>
            <person name="Ohm R."/>
            <person name="Pangilinan J."/>
            <person name="Park H.-J."/>
            <person name="Ramirez L."/>
            <person name="Alfaro M."/>
            <person name="Sun H."/>
            <person name="Tritt A."/>
            <person name="Yoshinaga Y."/>
            <person name="Zwiers L.-H."/>
            <person name="Turgeon B."/>
            <person name="Goodwin S."/>
            <person name="Spatafora J."/>
            <person name="Crous P."/>
            <person name="Grigoriev I."/>
        </authorList>
    </citation>
    <scope>NUCLEOTIDE SEQUENCE</scope>
    <source>
        <strain evidence="3">CBS 116435</strain>
    </source>
</reference>
<dbReference type="GO" id="GO:0005783">
    <property type="term" value="C:endoplasmic reticulum"/>
    <property type="evidence" value="ECO:0007669"/>
    <property type="project" value="TreeGrafter"/>
</dbReference>
<feature type="signal peptide" evidence="2">
    <location>
        <begin position="1"/>
        <end position="16"/>
    </location>
</feature>
<dbReference type="PANTHER" id="PTHR38643:SF1">
    <property type="entry name" value="PURINE NUCLEOSIDE PERMEASE C285.05-RELATED"/>
    <property type="match status" value="1"/>
</dbReference>
<keyword evidence="2" id="KW-0732">Signal</keyword>
<comment type="similarity">
    <text evidence="1">Belongs to the NUP family.</text>
</comment>
<keyword evidence="1" id="KW-0813">Transport</keyword>
<proteinExistence type="inferred from homology"/>
<evidence type="ECO:0000256" key="1">
    <source>
        <dbReference type="PIRNR" id="PIRNR013171"/>
    </source>
</evidence>
<dbReference type="GO" id="GO:0055085">
    <property type="term" value="P:transmembrane transport"/>
    <property type="evidence" value="ECO:0007669"/>
    <property type="project" value="InterPro"/>
</dbReference>
<sequence length="373" mass="40573">MLLSVIFSTLLVAVNGANIPHPHSSSPAPWHGQHPVAPKVMIITGFTPERDIYEPLNLTVQYPMPGFLPQYKNISCSVDHDICLLTMGQAEIGNGIAMTLLFLSDLFDLTKTYFLVAGISGISPRYSTIGSVVLPKYVVEVELGQAFAGTDLPANFTDNYFFGFGSEMPNIYPSVSGTEVYELNEALRDRAASVVESANIEWSNDDQSSSYRALYSFSKARAPPGLDKCDVASAMVYWSGEVYARNVEYYVDLISNGTAKYCSTNEDDTGTLAGLLRGAMLGKVDFSRIIIAKGSSDFDRPPPGVTAYQNLFEINQNGFAICLENLYKVSKVFIDDLLANWDDVYAGGIKTDNYVGDICGLLGGTPDFGPGHC</sequence>
<dbReference type="EMBL" id="MU003805">
    <property type="protein sequence ID" value="KAF2719934.1"/>
    <property type="molecule type" value="Genomic_DNA"/>
</dbReference>
<dbReference type="Proteomes" id="UP000799441">
    <property type="component" value="Unassembled WGS sequence"/>
</dbReference>
<protein>
    <submittedName>
        <fullName evidence="3">Purine nucleoside permease</fullName>
    </submittedName>
</protein>
<organism evidence="3 4">
    <name type="scientific">Polychaeton citri CBS 116435</name>
    <dbReference type="NCBI Taxonomy" id="1314669"/>
    <lineage>
        <taxon>Eukaryota</taxon>
        <taxon>Fungi</taxon>
        <taxon>Dikarya</taxon>
        <taxon>Ascomycota</taxon>
        <taxon>Pezizomycotina</taxon>
        <taxon>Dothideomycetes</taxon>
        <taxon>Dothideomycetidae</taxon>
        <taxon>Capnodiales</taxon>
        <taxon>Capnodiaceae</taxon>
        <taxon>Polychaeton</taxon>
    </lineage>
</organism>
<name>A0A9P4Q519_9PEZI</name>